<name>A0A6C0JGR5_9ZZZZ</name>
<accession>A0A6C0JGR5</accession>
<sequence length="35" mass="3808">MSEGANDLISATGMKLPNFELIFSYFLCGLKPSNV</sequence>
<proteinExistence type="predicted"/>
<reference evidence="1" key="1">
    <citation type="journal article" date="2020" name="Nature">
        <title>Giant virus diversity and host interactions through global metagenomics.</title>
        <authorList>
            <person name="Schulz F."/>
            <person name="Roux S."/>
            <person name="Paez-Espino D."/>
            <person name="Jungbluth S."/>
            <person name="Walsh D.A."/>
            <person name="Denef V.J."/>
            <person name="McMahon K.D."/>
            <person name="Konstantinidis K.T."/>
            <person name="Eloe-Fadrosh E.A."/>
            <person name="Kyrpides N.C."/>
            <person name="Woyke T."/>
        </authorList>
    </citation>
    <scope>NUCLEOTIDE SEQUENCE</scope>
    <source>
        <strain evidence="1">GVMAG-M-3300025880-76</strain>
    </source>
</reference>
<protein>
    <submittedName>
        <fullName evidence="1">Uncharacterized protein</fullName>
    </submittedName>
</protein>
<dbReference type="AlphaFoldDB" id="A0A6C0JGR5"/>
<evidence type="ECO:0000313" key="1">
    <source>
        <dbReference type="EMBL" id="QHU02854.1"/>
    </source>
</evidence>
<organism evidence="1">
    <name type="scientific">viral metagenome</name>
    <dbReference type="NCBI Taxonomy" id="1070528"/>
    <lineage>
        <taxon>unclassified sequences</taxon>
        <taxon>metagenomes</taxon>
        <taxon>organismal metagenomes</taxon>
    </lineage>
</organism>
<dbReference type="EMBL" id="MN740365">
    <property type="protein sequence ID" value="QHU02854.1"/>
    <property type="molecule type" value="Genomic_DNA"/>
</dbReference>